<evidence type="ECO:0000256" key="4">
    <source>
        <dbReference type="ARBA" id="ARBA00023125"/>
    </source>
</evidence>
<dbReference type="SMART" id="SM00448">
    <property type="entry name" value="REC"/>
    <property type="match status" value="1"/>
</dbReference>
<dbReference type="Gene3D" id="1.10.10.10">
    <property type="entry name" value="Winged helix-like DNA-binding domain superfamily/Winged helix DNA-binding domain"/>
    <property type="match status" value="1"/>
</dbReference>
<gene>
    <name evidence="9" type="ORF">A1359_02100</name>
</gene>
<evidence type="ECO:0000313" key="10">
    <source>
        <dbReference type="Proteomes" id="UP000078476"/>
    </source>
</evidence>
<evidence type="ECO:0008006" key="11">
    <source>
        <dbReference type="Google" id="ProtNLM"/>
    </source>
</evidence>
<dbReference type="GO" id="GO:0000160">
    <property type="term" value="P:phosphorelay signal transduction system"/>
    <property type="evidence" value="ECO:0007669"/>
    <property type="project" value="UniProtKB-KW"/>
</dbReference>
<dbReference type="SUPFAM" id="SSF46894">
    <property type="entry name" value="C-terminal effector domain of the bipartite response regulators"/>
    <property type="match status" value="1"/>
</dbReference>
<reference evidence="9 10" key="1">
    <citation type="submission" date="2016-03" db="EMBL/GenBank/DDBJ databases">
        <authorList>
            <person name="Ploux O."/>
        </authorList>
    </citation>
    <scope>NUCLEOTIDE SEQUENCE [LARGE SCALE GENOMIC DNA]</scope>
    <source>
        <strain evidence="9 10">R-45370</strain>
    </source>
</reference>
<dbReference type="FunFam" id="3.40.50.2300:FF:000018">
    <property type="entry name" value="DNA-binding transcriptional regulator NtrC"/>
    <property type="match status" value="1"/>
</dbReference>
<dbReference type="CDD" id="cd17537">
    <property type="entry name" value="REC_FixJ"/>
    <property type="match status" value="1"/>
</dbReference>
<dbReference type="GO" id="GO:0003677">
    <property type="term" value="F:DNA binding"/>
    <property type="evidence" value="ECO:0007669"/>
    <property type="project" value="UniProtKB-KW"/>
</dbReference>
<dbReference type="SMART" id="SM00421">
    <property type="entry name" value="HTH_LUXR"/>
    <property type="match status" value="1"/>
</dbReference>
<keyword evidence="5" id="KW-0804">Transcription</keyword>
<feature type="domain" description="HTH luxR-type" evidence="7">
    <location>
        <begin position="141"/>
        <end position="206"/>
    </location>
</feature>
<evidence type="ECO:0000256" key="5">
    <source>
        <dbReference type="ARBA" id="ARBA00023163"/>
    </source>
</evidence>
<dbReference type="PANTHER" id="PTHR43214">
    <property type="entry name" value="TWO-COMPONENT RESPONSE REGULATOR"/>
    <property type="match status" value="1"/>
</dbReference>
<sequence length="212" mass="23954">MNSKIQPETAIYIIDDDVAIRDSLSLMLELEGYSVQSFDGAEAFLAAGPYTCVNCCAIVDIRMPNMTGLQLQQALIERSILIPIIFLTGFGDIPTSVKAIKAGAIDFLTKPITKQNLLKCVRQALQISQRWHTELEQRQAIQARLNTLTSREQEIMALVIKEQSNKEVARLLGISHRTVELHRSRLMQKMNVNSVLELAKVYQSVQSERRQR</sequence>
<dbReference type="PANTHER" id="PTHR43214:SF44">
    <property type="entry name" value="TWO-COMPONENT RESPONSE REGULATOR"/>
    <property type="match status" value="1"/>
</dbReference>
<dbReference type="STRING" id="980561.A1359_02100"/>
<feature type="domain" description="Response regulatory" evidence="8">
    <location>
        <begin position="10"/>
        <end position="125"/>
    </location>
</feature>
<keyword evidence="2" id="KW-0902">Two-component regulatory system</keyword>
<dbReference type="Proteomes" id="UP000078476">
    <property type="component" value="Unassembled WGS sequence"/>
</dbReference>
<keyword evidence="4" id="KW-0238">DNA-binding</keyword>
<protein>
    <recommendedName>
        <fullName evidence="11">DNA-binding response regulator</fullName>
    </recommendedName>
</protein>
<dbReference type="CDD" id="cd06170">
    <property type="entry name" value="LuxR_C_like"/>
    <property type="match status" value="1"/>
</dbReference>
<name>A0A177MXV0_9GAMM</name>
<dbReference type="EMBL" id="LUUI01000160">
    <property type="protein sequence ID" value="OAI10103.1"/>
    <property type="molecule type" value="Genomic_DNA"/>
</dbReference>
<organism evidence="9 10">
    <name type="scientific">Methylomonas lenta</name>
    <dbReference type="NCBI Taxonomy" id="980561"/>
    <lineage>
        <taxon>Bacteria</taxon>
        <taxon>Pseudomonadati</taxon>
        <taxon>Pseudomonadota</taxon>
        <taxon>Gammaproteobacteria</taxon>
        <taxon>Methylococcales</taxon>
        <taxon>Methylococcaceae</taxon>
        <taxon>Methylomonas</taxon>
    </lineage>
</organism>
<dbReference type="RefSeq" id="WP_066987698.1">
    <property type="nucleotide sequence ID" value="NZ_LUUI01000160.1"/>
</dbReference>
<accession>A0A177MXV0</accession>
<evidence type="ECO:0000313" key="9">
    <source>
        <dbReference type="EMBL" id="OAI10103.1"/>
    </source>
</evidence>
<dbReference type="OrthoDB" id="9796655at2"/>
<dbReference type="InterPro" id="IPR000792">
    <property type="entry name" value="Tscrpt_reg_LuxR_C"/>
</dbReference>
<keyword evidence="10" id="KW-1185">Reference proteome</keyword>
<dbReference type="InterPro" id="IPR016032">
    <property type="entry name" value="Sig_transdc_resp-reg_C-effctor"/>
</dbReference>
<evidence type="ECO:0000259" key="7">
    <source>
        <dbReference type="PROSITE" id="PS50043"/>
    </source>
</evidence>
<dbReference type="InterPro" id="IPR039420">
    <property type="entry name" value="WalR-like"/>
</dbReference>
<dbReference type="Pfam" id="PF00196">
    <property type="entry name" value="GerE"/>
    <property type="match status" value="1"/>
</dbReference>
<evidence type="ECO:0000259" key="8">
    <source>
        <dbReference type="PROSITE" id="PS50110"/>
    </source>
</evidence>
<evidence type="ECO:0000256" key="2">
    <source>
        <dbReference type="ARBA" id="ARBA00023012"/>
    </source>
</evidence>
<dbReference type="InterPro" id="IPR011006">
    <property type="entry name" value="CheY-like_superfamily"/>
</dbReference>
<dbReference type="PROSITE" id="PS50043">
    <property type="entry name" value="HTH_LUXR_2"/>
    <property type="match status" value="1"/>
</dbReference>
<dbReference type="Gene3D" id="3.40.50.2300">
    <property type="match status" value="1"/>
</dbReference>
<keyword evidence="1 6" id="KW-0597">Phosphoprotein</keyword>
<feature type="modified residue" description="4-aspartylphosphate" evidence="6">
    <location>
        <position position="60"/>
    </location>
</feature>
<dbReference type="InterPro" id="IPR036388">
    <property type="entry name" value="WH-like_DNA-bd_sf"/>
</dbReference>
<evidence type="ECO:0000256" key="1">
    <source>
        <dbReference type="ARBA" id="ARBA00022553"/>
    </source>
</evidence>
<keyword evidence="3" id="KW-0805">Transcription regulation</keyword>
<dbReference type="Pfam" id="PF00072">
    <property type="entry name" value="Response_reg"/>
    <property type="match status" value="1"/>
</dbReference>
<proteinExistence type="predicted"/>
<evidence type="ECO:0000256" key="3">
    <source>
        <dbReference type="ARBA" id="ARBA00023015"/>
    </source>
</evidence>
<evidence type="ECO:0000256" key="6">
    <source>
        <dbReference type="PROSITE-ProRule" id="PRU00169"/>
    </source>
</evidence>
<comment type="caution">
    <text evidence="9">The sequence shown here is derived from an EMBL/GenBank/DDBJ whole genome shotgun (WGS) entry which is preliminary data.</text>
</comment>
<dbReference type="SUPFAM" id="SSF52172">
    <property type="entry name" value="CheY-like"/>
    <property type="match status" value="1"/>
</dbReference>
<dbReference type="InterPro" id="IPR001789">
    <property type="entry name" value="Sig_transdc_resp-reg_receiver"/>
</dbReference>
<dbReference type="AlphaFoldDB" id="A0A177MXV0"/>
<dbReference type="PRINTS" id="PR00038">
    <property type="entry name" value="HTHLUXR"/>
</dbReference>
<dbReference type="PROSITE" id="PS50110">
    <property type="entry name" value="RESPONSE_REGULATORY"/>
    <property type="match status" value="1"/>
</dbReference>
<dbReference type="GO" id="GO:0006355">
    <property type="term" value="P:regulation of DNA-templated transcription"/>
    <property type="evidence" value="ECO:0007669"/>
    <property type="project" value="InterPro"/>
</dbReference>